<dbReference type="CDD" id="cd03801">
    <property type="entry name" value="GT4_PimA-like"/>
    <property type="match status" value="1"/>
</dbReference>
<proteinExistence type="predicted"/>
<dbReference type="EMBL" id="MPVP01000930">
    <property type="protein sequence ID" value="OMC81066.1"/>
    <property type="molecule type" value="Genomic_DNA"/>
</dbReference>
<accession>A0ABX3GB99</accession>
<protein>
    <submittedName>
        <fullName evidence="2">Spore coat protein</fullName>
    </submittedName>
</protein>
<dbReference type="PANTHER" id="PTHR45947:SF3">
    <property type="entry name" value="SULFOQUINOVOSYL TRANSFERASE SQD2"/>
    <property type="match status" value="1"/>
</dbReference>
<dbReference type="RefSeq" id="WP_144024999.1">
    <property type="nucleotide sequence ID" value="NZ_MPVP01000930.1"/>
</dbReference>
<evidence type="ECO:0000313" key="2">
    <source>
        <dbReference type="EMBL" id="OMC81066.1"/>
    </source>
</evidence>
<comment type="caution">
    <text evidence="2">The sequence shown here is derived from an EMBL/GenBank/DDBJ whole genome shotgun (WGS) entry which is preliminary data.</text>
</comment>
<dbReference type="Gene3D" id="3.40.50.2000">
    <property type="entry name" value="Glycogen Phosphorylase B"/>
    <property type="match status" value="3"/>
</dbReference>
<dbReference type="InterPro" id="IPR050194">
    <property type="entry name" value="Glycosyltransferase_grp1"/>
</dbReference>
<name>A0ABX3GB99_9BACL</name>
<feature type="domain" description="Glycosyl transferase family 1" evidence="1">
    <location>
        <begin position="106"/>
        <end position="203"/>
    </location>
</feature>
<organism evidence="2 3">
    <name type="scientific">Paenibacillus odorifer</name>
    <dbReference type="NCBI Taxonomy" id="189426"/>
    <lineage>
        <taxon>Bacteria</taxon>
        <taxon>Bacillati</taxon>
        <taxon>Bacillota</taxon>
        <taxon>Bacilli</taxon>
        <taxon>Bacillales</taxon>
        <taxon>Paenibacillaceae</taxon>
        <taxon>Paenibacillus</taxon>
    </lineage>
</organism>
<sequence>VKKQLPHIPVFLFLHSLTFTPGTDKVAHALAKADLIIANSHSLQRRLDRRFPQLTTGIHIVLLGADLDRFTPVQTSEKQQLRSFYRLPQTFTVLFVGRVIPRKGVVTFLGNVAHENIHTLYQAADCFVCPSQNHESFGLVNVEAMASGLPVIASNNGGIREIVASGHNGYLVERYREPLPFARYLLRIARHPQLAVTIGSQGRADALEA</sequence>
<feature type="non-terminal residue" evidence="2">
    <location>
        <position position="1"/>
    </location>
</feature>
<feature type="non-terminal residue" evidence="2">
    <location>
        <position position="209"/>
    </location>
</feature>
<dbReference type="Pfam" id="PF00534">
    <property type="entry name" value="Glycos_transf_1"/>
    <property type="match status" value="1"/>
</dbReference>
<evidence type="ECO:0000259" key="1">
    <source>
        <dbReference type="Pfam" id="PF00534"/>
    </source>
</evidence>
<evidence type="ECO:0000313" key="3">
    <source>
        <dbReference type="Proteomes" id="UP000187158"/>
    </source>
</evidence>
<keyword evidence="3" id="KW-1185">Reference proteome</keyword>
<reference evidence="2 3" key="1">
    <citation type="submission" date="2016-11" db="EMBL/GenBank/DDBJ databases">
        <title>Paenibacillus species isolates.</title>
        <authorList>
            <person name="Beno S.M."/>
        </authorList>
    </citation>
    <scope>NUCLEOTIDE SEQUENCE [LARGE SCALE GENOMIC DNA]</scope>
    <source>
        <strain evidence="2 3">FSL H7-0433</strain>
    </source>
</reference>
<keyword evidence="2" id="KW-0167">Capsid protein</keyword>
<dbReference type="PANTHER" id="PTHR45947">
    <property type="entry name" value="SULFOQUINOVOSYL TRANSFERASE SQD2"/>
    <property type="match status" value="1"/>
</dbReference>
<gene>
    <name evidence="2" type="ORF">BSO21_35595</name>
</gene>
<dbReference type="Proteomes" id="UP000187158">
    <property type="component" value="Unassembled WGS sequence"/>
</dbReference>
<dbReference type="InterPro" id="IPR001296">
    <property type="entry name" value="Glyco_trans_1"/>
</dbReference>
<keyword evidence="2" id="KW-0946">Virion</keyword>
<dbReference type="SUPFAM" id="SSF53756">
    <property type="entry name" value="UDP-Glycosyltransferase/glycogen phosphorylase"/>
    <property type="match status" value="1"/>
</dbReference>